<feature type="repeat" description="PPR" evidence="2">
    <location>
        <begin position="214"/>
        <end position="248"/>
    </location>
</feature>
<feature type="transmembrane region" description="Helical" evidence="3">
    <location>
        <begin position="7"/>
        <end position="32"/>
    </location>
</feature>
<keyword evidence="3" id="KW-0472">Membrane</keyword>
<keyword evidence="3" id="KW-0812">Transmembrane</keyword>
<keyword evidence="3" id="KW-1133">Transmembrane helix</keyword>
<organism evidence="4">
    <name type="scientific">Sesamum radiatum</name>
    <name type="common">Black benniseed</name>
    <dbReference type="NCBI Taxonomy" id="300843"/>
    <lineage>
        <taxon>Eukaryota</taxon>
        <taxon>Viridiplantae</taxon>
        <taxon>Streptophyta</taxon>
        <taxon>Embryophyta</taxon>
        <taxon>Tracheophyta</taxon>
        <taxon>Spermatophyta</taxon>
        <taxon>Magnoliopsida</taxon>
        <taxon>eudicotyledons</taxon>
        <taxon>Gunneridae</taxon>
        <taxon>Pentapetalae</taxon>
        <taxon>asterids</taxon>
        <taxon>lamiids</taxon>
        <taxon>Lamiales</taxon>
        <taxon>Pedaliaceae</taxon>
        <taxon>Sesamum</taxon>
    </lineage>
</organism>
<dbReference type="InterPro" id="IPR002885">
    <property type="entry name" value="PPR_rpt"/>
</dbReference>
<evidence type="ECO:0000256" key="2">
    <source>
        <dbReference type="PROSITE-ProRule" id="PRU00708"/>
    </source>
</evidence>
<dbReference type="GO" id="GO:0003723">
    <property type="term" value="F:RNA binding"/>
    <property type="evidence" value="ECO:0007669"/>
    <property type="project" value="InterPro"/>
</dbReference>
<gene>
    <name evidence="4" type="ORF">Sradi_5176500</name>
</gene>
<keyword evidence="1" id="KW-0677">Repeat</keyword>
<reference evidence="4" key="2">
    <citation type="journal article" date="2024" name="Plant">
        <title>Genomic evolution and insights into agronomic trait innovations of Sesamum species.</title>
        <authorList>
            <person name="Miao H."/>
            <person name="Wang L."/>
            <person name="Qu L."/>
            <person name="Liu H."/>
            <person name="Sun Y."/>
            <person name="Le M."/>
            <person name="Wang Q."/>
            <person name="Wei S."/>
            <person name="Zheng Y."/>
            <person name="Lin W."/>
            <person name="Duan Y."/>
            <person name="Cao H."/>
            <person name="Xiong S."/>
            <person name="Wang X."/>
            <person name="Wei L."/>
            <person name="Li C."/>
            <person name="Ma Q."/>
            <person name="Ju M."/>
            <person name="Zhao R."/>
            <person name="Li G."/>
            <person name="Mu C."/>
            <person name="Tian Q."/>
            <person name="Mei H."/>
            <person name="Zhang T."/>
            <person name="Gao T."/>
            <person name="Zhang H."/>
        </authorList>
    </citation>
    <scope>NUCLEOTIDE SEQUENCE</scope>
    <source>
        <strain evidence="4">G02</strain>
    </source>
</reference>
<evidence type="ECO:0000313" key="4">
    <source>
        <dbReference type="EMBL" id="KAL0326072.1"/>
    </source>
</evidence>
<dbReference type="PROSITE" id="PS51375">
    <property type="entry name" value="PPR"/>
    <property type="match status" value="4"/>
</dbReference>
<name>A0AAW2M3L1_SESRA</name>
<evidence type="ECO:0000256" key="3">
    <source>
        <dbReference type="SAM" id="Phobius"/>
    </source>
</evidence>
<protein>
    <submittedName>
        <fullName evidence="4">Pentatricopeptide repeat-containing protein</fullName>
    </submittedName>
</protein>
<dbReference type="AlphaFoldDB" id="A0AAW2M3L1"/>
<feature type="repeat" description="PPR" evidence="2">
    <location>
        <begin position="148"/>
        <end position="178"/>
    </location>
</feature>
<dbReference type="PANTHER" id="PTHR47926:SF354">
    <property type="entry name" value="REPEAT (PPR-LIKE) SUPERFAMILY PROTEIN, PUTATIVE-RELATED"/>
    <property type="match status" value="1"/>
</dbReference>
<evidence type="ECO:0000256" key="1">
    <source>
        <dbReference type="ARBA" id="ARBA00022737"/>
    </source>
</evidence>
<dbReference type="InterPro" id="IPR046960">
    <property type="entry name" value="PPR_At4g14850-like_plant"/>
</dbReference>
<feature type="repeat" description="PPR" evidence="2">
    <location>
        <begin position="78"/>
        <end position="112"/>
    </location>
</feature>
<dbReference type="FunFam" id="1.25.40.10:FF:000344">
    <property type="entry name" value="Pentatricopeptide repeat-containing protein"/>
    <property type="match status" value="1"/>
</dbReference>
<dbReference type="GO" id="GO:0009451">
    <property type="term" value="P:RNA modification"/>
    <property type="evidence" value="ECO:0007669"/>
    <property type="project" value="InterPro"/>
</dbReference>
<comment type="caution">
    <text evidence="4">The sequence shown here is derived from an EMBL/GenBank/DDBJ whole genome shotgun (WGS) entry which is preliminary data.</text>
</comment>
<dbReference type="InterPro" id="IPR011990">
    <property type="entry name" value="TPR-like_helical_dom_sf"/>
</dbReference>
<dbReference type="Gene3D" id="1.25.40.10">
    <property type="entry name" value="Tetratricopeptide repeat domain"/>
    <property type="match status" value="1"/>
</dbReference>
<dbReference type="EMBL" id="JACGWJ010000023">
    <property type="protein sequence ID" value="KAL0326072.1"/>
    <property type="molecule type" value="Genomic_DNA"/>
</dbReference>
<dbReference type="NCBIfam" id="TIGR00756">
    <property type="entry name" value="PPR"/>
    <property type="match status" value="3"/>
</dbReference>
<accession>A0AAW2M3L1</accession>
<dbReference type="Pfam" id="PF13041">
    <property type="entry name" value="PPR_2"/>
    <property type="match status" value="2"/>
</dbReference>
<feature type="repeat" description="PPR" evidence="2">
    <location>
        <begin position="179"/>
        <end position="213"/>
    </location>
</feature>
<reference evidence="4" key="1">
    <citation type="submission" date="2020-06" db="EMBL/GenBank/DDBJ databases">
        <authorList>
            <person name="Li T."/>
            <person name="Hu X."/>
            <person name="Zhang T."/>
            <person name="Song X."/>
            <person name="Zhang H."/>
            <person name="Dai N."/>
            <person name="Sheng W."/>
            <person name="Hou X."/>
            <person name="Wei L."/>
        </authorList>
    </citation>
    <scope>NUCLEOTIDE SEQUENCE</scope>
    <source>
        <strain evidence="4">G02</strain>
        <tissue evidence="4">Leaf</tissue>
    </source>
</reference>
<dbReference type="Pfam" id="PF01535">
    <property type="entry name" value="PPR"/>
    <property type="match status" value="1"/>
</dbReference>
<sequence length="281" mass="31752">MFWIIKVVLIVTVYGVCGVWQIRVVLIVVVLYKLQVGFRGQTASCPSYYLQKAKSYFFAAFGLLGDAHHVVTGSHILHPLPWNILISSYVNKGHFEEAIFAYGQMCLRRIRPDDFTYPSVLKACAEQSNLDLGKEVHRSINASSVKWNLFVQNALVSMYGKCGDLETAQSVFDKMPVKDDVSWNSIISGYASRGKWEEAFELFERMQAAGLELNIITWNTVAGGCLRTGNFKGALQLICQMRMSGHHLDPVAVIWPRCLLSYLCIEIGERNSWIGNSQFFY</sequence>
<proteinExistence type="predicted"/>
<dbReference type="PANTHER" id="PTHR47926">
    <property type="entry name" value="PENTATRICOPEPTIDE REPEAT-CONTAINING PROTEIN"/>
    <property type="match status" value="1"/>
</dbReference>